<dbReference type="EMBL" id="SZVO01000002">
    <property type="protein sequence ID" value="TKT93315.1"/>
    <property type="molecule type" value="Genomic_DNA"/>
</dbReference>
<dbReference type="SUPFAM" id="SSF53254">
    <property type="entry name" value="Phosphoglycerate mutase-like"/>
    <property type="match status" value="1"/>
</dbReference>
<keyword evidence="2" id="KW-1185">Reference proteome</keyword>
<dbReference type="InterPro" id="IPR029033">
    <property type="entry name" value="His_PPase_superfam"/>
</dbReference>
<sequence>MECSRDILLIRHPQSLANIDRSICRHVRDFDVEISILGYAQTSQCVNFIKNSYFNNKRLHIYHSPFIRTKYLADRLALSLSSPKKILISESRKIEELCFGAIKGLSMQEWAYTYPKNYSDYLTAKANNEKLSFCYPQGESLVDVYQRILEFKFQILDKESADTIIIVSHDIPLKILYMILCNKKLKQYFHIPEIPNVGVHHFTRKEGTYYHQGLIFQI</sequence>
<evidence type="ECO:0000313" key="1">
    <source>
        <dbReference type="EMBL" id="TKT93315.1"/>
    </source>
</evidence>
<name>A0A4U6D9I8_9BACT</name>
<reference evidence="1 2" key="1">
    <citation type="submission" date="2019-05" db="EMBL/GenBank/DDBJ databases">
        <title>Dyadobacter AR-3-8 sp. nov., isolated from arctic soil.</title>
        <authorList>
            <person name="Chaudhary D.K."/>
        </authorList>
    </citation>
    <scope>NUCLEOTIDE SEQUENCE [LARGE SCALE GENOMIC DNA]</scope>
    <source>
        <strain evidence="1 2">AR-3-8</strain>
    </source>
</reference>
<dbReference type="Gene3D" id="3.40.50.1240">
    <property type="entry name" value="Phosphoglycerate mutase-like"/>
    <property type="match status" value="1"/>
</dbReference>
<dbReference type="Pfam" id="PF00300">
    <property type="entry name" value="His_Phos_1"/>
    <property type="match status" value="1"/>
</dbReference>
<gene>
    <name evidence="1" type="ORF">FDK13_05540</name>
</gene>
<dbReference type="CDD" id="cd07067">
    <property type="entry name" value="HP_PGM_like"/>
    <property type="match status" value="1"/>
</dbReference>
<dbReference type="InterPro" id="IPR013078">
    <property type="entry name" value="His_Pase_superF_clade-1"/>
</dbReference>
<proteinExistence type="predicted"/>
<accession>A0A4U6D9I8</accession>
<comment type="caution">
    <text evidence="1">The sequence shown here is derived from an EMBL/GenBank/DDBJ whole genome shotgun (WGS) entry which is preliminary data.</text>
</comment>
<evidence type="ECO:0000313" key="2">
    <source>
        <dbReference type="Proteomes" id="UP000304900"/>
    </source>
</evidence>
<dbReference type="PIRSF" id="PIRSF000709">
    <property type="entry name" value="6PFK_2-Ptase"/>
    <property type="match status" value="1"/>
</dbReference>
<protein>
    <submittedName>
        <fullName evidence="1">Histidine phosphatase family protein</fullName>
    </submittedName>
</protein>
<dbReference type="OrthoDB" id="9781415at2"/>
<organism evidence="1 2">
    <name type="scientific">Dyadobacter frigoris</name>
    <dbReference type="NCBI Taxonomy" id="2576211"/>
    <lineage>
        <taxon>Bacteria</taxon>
        <taxon>Pseudomonadati</taxon>
        <taxon>Bacteroidota</taxon>
        <taxon>Cytophagia</taxon>
        <taxon>Cytophagales</taxon>
        <taxon>Spirosomataceae</taxon>
        <taxon>Dyadobacter</taxon>
    </lineage>
</organism>
<dbReference type="PANTHER" id="PTHR46192">
    <property type="entry name" value="BROAD-RANGE ACID PHOSPHATASE DET1"/>
    <property type="match status" value="1"/>
</dbReference>
<dbReference type="InterPro" id="IPR052765">
    <property type="entry name" value="PGM-Related"/>
</dbReference>
<dbReference type="AlphaFoldDB" id="A0A4U6D9I8"/>
<dbReference type="Proteomes" id="UP000304900">
    <property type="component" value="Unassembled WGS sequence"/>
</dbReference>